<dbReference type="Proteomes" id="UP001597114">
    <property type="component" value="Unassembled WGS sequence"/>
</dbReference>
<dbReference type="SUPFAM" id="SSF55424">
    <property type="entry name" value="FAD/NAD-linked reductases, dimerisation (C-terminal) domain"/>
    <property type="match status" value="1"/>
</dbReference>
<name>A0ABW4FAU7_9PSEU</name>
<evidence type="ECO:0000313" key="7">
    <source>
        <dbReference type="EMBL" id="MFD1524554.1"/>
    </source>
</evidence>
<dbReference type="InterPro" id="IPR028202">
    <property type="entry name" value="Reductase_C"/>
</dbReference>
<sequence length="408" mass="43784">MSDDRTFVIAGAGLAGAKAAETLRTEGFTGRVVLLGEENHPPYERPPLSKGYLLGTQERETAFVHQPAWYDKQGIELRPACRVEDVDPASQDVTLAGGHRLRYAELLLATGAVPRRLDVPGADLAGVAYLRTIDDSDALSATLVAGTRVVVIGAGWIGLEVTAAARQRGCAVTLVERDNQPLRQVLGDEMGAVFADLHRAHGVDLRLGNGVREIVGDGGRASGVALSSGDTLPADVVVVGIGVIPSVELAERAGLLIDNGVLVDSRLRTSDPHIYAVGDIANVDHPTIGRRVRVEHWATALHTGPAAARAMLGQDVVYDRLPYFFTDQYDLGMEYTGHAQPGDYDEVVVRGDLDTRQFIAFWLSGGHVRAGMNVNVWDVTEDVQRLIRSGTAVDPSRLADERVPLAEV</sequence>
<keyword evidence="2" id="KW-0285">Flavoprotein</keyword>
<evidence type="ECO:0000256" key="4">
    <source>
        <dbReference type="ARBA" id="ARBA00023002"/>
    </source>
</evidence>
<dbReference type="PANTHER" id="PTHR43557:SF2">
    <property type="entry name" value="RIESKE DOMAIN-CONTAINING PROTEIN-RELATED"/>
    <property type="match status" value="1"/>
</dbReference>
<dbReference type="InterPro" id="IPR036188">
    <property type="entry name" value="FAD/NAD-bd_sf"/>
</dbReference>
<keyword evidence="4" id="KW-0560">Oxidoreductase</keyword>
<dbReference type="PANTHER" id="PTHR43557">
    <property type="entry name" value="APOPTOSIS-INDUCING FACTOR 1"/>
    <property type="match status" value="1"/>
</dbReference>
<proteinExistence type="predicted"/>
<comment type="caution">
    <text evidence="7">The sequence shown here is derived from an EMBL/GenBank/DDBJ whole genome shotgun (WGS) entry which is preliminary data.</text>
</comment>
<evidence type="ECO:0000256" key="3">
    <source>
        <dbReference type="ARBA" id="ARBA00022827"/>
    </source>
</evidence>
<keyword evidence="8" id="KW-1185">Reference proteome</keyword>
<dbReference type="Pfam" id="PF14759">
    <property type="entry name" value="Reductase_C"/>
    <property type="match status" value="1"/>
</dbReference>
<evidence type="ECO:0000256" key="1">
    <source>
        <dbReference type="ARBA" id="ARBA00001974"/>
    </source>
</evidence>
<keyword evidence="3" id="KW-0274">FAD</keyword>
<dbReference type="InterPro" id="IPR050446">
    <property type="entry name" value="FAD-oxidoreductase/Apoptosis"/>
</dbReference>
<dbReference type="EMBL" id="JBHUCO010000086">
    <property type="protein sequence ID" value="MFD1524554.1"/>
    <property type="molecule type" value="Genomic_DNA"/>
</dbReference>
<dbReference type="Gene3D" id="3.50.50.60">
    <property type="entry name" value="FAD/NAD(P)-binding domain"/>
    <property type="match status" value="2"/>
</dbReference>
<evidence type="ECO:0000313" key="8">
    <source>
        <dbReference type="Proteomes" id="UP001597114"/>
    </source>
</evidence>
<dbReference type="PRINTS" id="PR00368">
    <property type="entry name" value="FADPNR"/>
</dbReference>
<dbReference type="InterPro" id="IPR016156">
    <property type="entry name" value="FAD/NAD-linked_Rdtase_dimer_sf"/>
</dbReference>
<dbReference type="RefSeq" id="WP_344730689.1">
    <property type="nucleotide sequence ID" value="NZ_BAAAUS010000070.1"/>
</dbReference>
<dbReference type="PRINTS" id="PR00411">
    <property type="entry name" value="PNDRDTASEI"/>
</dbReference>
<reference evidence="8" key="1">
    <citation type="journal article" date="2019" name="Int. J. Syst. Evol. Microbiol.">
        <title>The Global Catalogue of Microorganisms (GCM) 10K type strain sequencing project: providing services to taxonomists for standard genome sequencing and annotation.</title>
        <authorList>
            <consortium name="The Broad Institute Genomics Platform"/>
            <consortium name="The Broad Institute Genome Sequencing Center for Infectious Disease"/>
            <person name="Wu L."/>
            <person name="Ma J."/>
        </authorList>
    </citation>
    <scope>NUCLEOTIDE SEQUENCE [LARGE SCALE GENOMIC DNA]</scope>
    <source>
        <strain evidence="8">CCM 7043</strain>
    </source>
</reference>
<protein>
    <submittedName>
        <fullName evidence="7">NAD(P)/FAD-dependent oxidoreductase</fullName>
    </submittedName>
</protein>
<dbReference type="InterPro" id="IPR023753">
    <property type="entry name" value="FAD/NAD-binding_dom"/>
</dbReference>
<evidence type="ECO:0000259" key="6">
    <source>
        <dbReference type="Pfam" id="PF14759"/>
    </source>
</evidence>
<dbReference type="Pfam" id="PF07992">
    <property type="entry name" value="Pyr_redox_2"/>
    <property type="match status" value="1"/>
</dbReference>
<evidence type="ECO:0000256" key="2">
    <source>
        <dbReference type="ARBA" id="ARBA00022630"/>
    </source>
</evidence>
<comment type="cofactor">
    <cofactor evidence="1">
        <name>FAD</name>
        <dbReference type="ChEBI" id="CHEBI:57692"/>
    </cofactor>
</comment>
<evidence type="ECO:0000259" key="5">
    <source>
        <dbReference type="Pfam" id="PF07992"/>
    </source>
</evidence>
<dbReference type="SUPFAM" id="SSF51905">
    <property type="entry name" value="FAD/NAD(P)-binding domain"/>
    <property type="match status" value="1"/>
</dbReference>
<dbReference type="Gene3D" id="3.30.390.30">
    <property type="match status" value="1"/>
</dbReference>
<gene>
    <name evidence="7" type="ORF">ACFSJD_44225</name>
</gene>
<accession>A0ABW4FAU7</accession>
<organism evidence="7 8">
    <name type="scientific">Pseudonocardia yunnanensis</name>
    <dbReference type="NCBI Taxonomy" id="58107"/>
    <lineage>
        <taxon>Bacteria</taxon>
        <taxon>Bacillati</taxon>
        <taxon>Actinomycetota</taxon>
        <taxon>Actinomycetes</taxon>
        <taxon>Pseudonocardiales</taxon>
        <taxon>Pseudonocardiaceae</taxon>
        <taxon>Pseudonocardia</taxon>
    </lineage>
</organism>
<feature type="domain" description="FAD/NAD(P)-binding" evidence="5">
    <location>
        <begin position="7"/>
        <end position="304"/>
    </location>
</feature>
<feature type="domain" description="Reductase C-terminal" evidence="6">
    <location>
        <begin position="323"/>
        <end position="407"/>
    </location>
</feature>